<dbReference type="PROSITE" id="PS50885">
    <property type="entry name" value="HAMP"/>
    <property type="match status" value="1"/>
</dbReference>
<dbReference type="InterPro" id="IPR003660">
    <property type="entry name" value="HAMP_dom"/>
</dbReference>
<evidence type="ECO:0000256" key="1">
    <source>
        <dbReference type="ARBA" id="ARBA00023224"/>
    </source>
</evidence>
<dbReference type="Pfam" id="PF00015">
    <property type="entry name" value="MCPsignal"/>
    <property type="match status" value="1"/>
</dbReference>
<evidence type="ECO:0000256" key="4">
    <source>
        <dbReference type="SAM" id="Phobius"/>
    </source>
</evidence>
<name>A0A8J7Q0B1_9BACT</name>
<dbReference type="PROSITE" id="PS50111">
    <property type="entry name" value="CHEMOTAXIS_TRANSDUC_2"/>
    <property type="match status" value="1"/>
</dbReference>
<evidence type="ECO:0000259" key="6">
    <source>
        <dbReference type="PROSITE" id="PS50885"/>
    </source>
</evidence>
<evidence type="ECO:0000256" key="2">
    <source>
        <dbReference type="ARBA" id="ARBA00029447"/>
    </source>
</evidence>
<evidence type="ECO:0000313" key="8">
    <source>
        <dbReference type="Proteomes" id="UP000664417"/>
    </source>
</evidence>
<feature type="domain" description="Methyl-accepting transducer" evidence="5">
    <location>
        <begin position="439"/>
        <end position="634"/>
    </location>
</feature>
<dbReference type="PROSITE" id="PS51257">
    <property type="entry name" value="PROKAR_LIPOPROTEIN"/>
    <property type="match status" value="1"/>
</dbReference>
<dbReference type="SUPFAM" id="SSF58104">
    <property type="entry name" value="Methyl-accepting chemotaxis protein (MCP) signaling domain"/>
    <property type="match status" value="1"/>
</dbReference>
<keyword evidence="1 3" id="KW-0807">Transducer</keyword>
<protein>
    <submittedName>
        <fullName evidence="7">Methyl-accepting chemotaxis protein</fullName>
    </submittedName>
</protein>
<evidence type="ECO:0000313" key="7">
    <source>
        <dbReference type="EMBL" id="MBO1318052.1"/>
    </source>
</evidence>
<dbReference type="EMBL" id="JAFREP010000004">
    <property type="protein sequence ID" value="MBO1318052.1"/>
    <property type="molecule type" value="Genomic_DNA"/>
</dbReference>
<feature type="domain" description="HAMP" evidence="6">
    <location>
        <begin position="308"/>
        <end position="361"/>
    </location>
</feature>
<dbReference type="InterPro" id="IPR004089">
    <property type="entry name" value="MCPsignal_dom"/>
</dbReference>
<comment type="similarity">
    <text evidence="2">Belongs to the methyl-accepting chemotaxis (MCP) protein family.</text>
</comment>
<dbReference type="Proteomes" id="UP000664417">
    <property type="component" value="Unassembled WGS sequence"/>
</dbReference>
<dbReference type="GO" id="GO:0016020">
    <property type="term" value="C:membrane"/>
    <property type="evidence" value="ECO:0007669"/>
    <property type="project" value="InterPro"/>
</dbReference>
<dbReference type="PANTHER" id="PTHR32089">
    <property type="entry name" value="METHYL-ACCEPTING CHEMOTAXIS PROTEIN MCPB"/>
    <property type="match status" value="1"/>
</dbReference>
<dbReference type="Gene3D" id="1.10.287.950">
    <property type="entry name" value="Methyl-accepting chemotaxis protein"/>
    <property type="match status" value="1"/>
</dbReference>
<evidence type="ECO:0000259" key="5">
    <source>
        <dbReference type="PROSITE" id="PS50111"/>
    </source>
</evidence>
<dbReference type="AlphaFoldDB" id="A0A8J7Q0B1"/>
<dbReference type="SMART" id="SM00283">
    <property type="entry name" value="MA"/>
    <property type="match status" value="1"/>
</dbReference>
<evidence type="ECO:0000256" key="3">
    <source>
        <dbReference type="PROSITE-ProRule" id="PRU00284"/>
    </source>
</evidence>
<dbReference type="SMART" id="SM01358">
    <property type="entry name" value="HBM"/>
    <property type="match status" value="1"/>
</dbReference>
<dbReference type="InterPro" id="IPR032255">
    <property type="entry name" value="HBM"/>
</dbReference>
<sequence>MVFQKLLSRIPIRRKMWIMIGMTLGGCSLIGLVFFGFRTLEDQARFREVAQLEKSASLGRLHMLLLEARRLEKEFQLRRTQASLAEFRDRLHGRILAELSALDHLVTDGKQKDQVTGLGQTYRAYVDQFNAIADTYVSVGLDENSGLQGSLRASVRSVETKLNEFDKPRLGYLMLMMRRHEKDFLMRLDEKYVARMDERLAEFKDLLGKSRLRSSDVAEITTLMDTYHADFKKMAEGWLLIRDQDDKLDALFNGLPVTLNQLGADIQAAYEQARNRYQSVRRSSQTAIWVSFGFIVIATSLIARAIGFDMRRTITNLARTMGDLAEGRLDVEVQGTERADEIGRMARATETFQKTAVEMVDMREEERIREAAEAEEREKRHAAAATQHQQTHQLVEAFQQRVSAILNDFRTQFQHLQQLAETTTGTADLARKQNRVVGEASKVTQDKVAEASDSVHAMATSIEEVATQVHRSADVAREAVEEARTTTTIIEHLAEAALKIGDVVGMIHKIAGQTNLLALNATIEAARAGAAGKGFEVVATEIKNLSLQTSAALDQITEQVHSVQEKTDHAVTAISKVDTIIGDLDEITETMAGSITRQGETNRLIAENVQEASAAVVQIVSNFDQARQRAETMGEISAELLEATELLRRESQDLQDEVGSFLEQIDRNRGAA</sequence>
<keyword evidence="4" id="KW-1133">Transmembrane helix</keyword>
<dbReference type="Gene3D" id="1.10.8.500">
    <property type="entry name" value="HAMP domain in histidine kinase"/>
    <property type="match status" value="1"/>
</dbReference>
<feature type="transmembrane region" description="Helical" evidence="4">
    <location>
        <begin position="286"/>
        <end position="306"/>
    </location>
</feature>
<gene>
    <name evidence="7" type="ORF">J3U88_06220</name>
</gene>
<dbReference type="Pfam" id="PF00672">
    <property type="entry name" value="HAMP"/>
    <property type="match status" value="1"/>
</dbReference>
<organism evidence="7 8">
    <name type="scientific">Acanthopleuribacter pedis</name>
    <dbReference type="NCBI Taxonomy" id="442870"/>
    <lineage>
        <taxon>Bacteria</taxon>
        <taxon>Pseudomonadati</taxon>
        <taxon>Acidobacteriota</taxon>
        <taxon>Holophagae</taxon>
        <taxon>Acanthopleuribacterales</taxon>
        <taxon>Acanthopleuribacteraceae</taxon>
        <taxon>Acanthopleuribacter</taxon>
    </lineage>
</organism>
<dbReference type="RefSeq" id="WP_207857622.1">
    <property type="nucleotide sequence ID" value="NZ_JAFREP010000004.1"/>
</dbReference>
<comment type="caution">
    <text evidence="7">The sequence shown here is derived from an EMBL/GenBank/DDBJ whole genome shotgun (WGS) entry which is preliminary data.</text>
</comment>
<proteinExistence type="inferred from homology"/>
<feature type="transmembrane region" description="Helical" evidence="4">
    <location>
        <begin position="16"/>
        <end position="37"/>
    </location>
</feature>
<reference evidence="7" key="1">
    <citation type="submission" date="2021-03" db="EMBL/GenBank/DDBJ databases">
        <authorList>
            <person name="Wang G."/>
        </authorList>
    </citation>
    <scope>NUCLEOTIDE SEQUENCE</scope>
    <source>
        <strain evidence="7">KCTC 12899</strain>
    </source>
</reference>
<keyword evidence="4" id="KW-0472">Membrane</keyword>
<keyword evidence="8" id="KW-1185">Reference proteome</keyword>
<dbReference type="GO" id="GO:0007165">
    <property type="term" value="P:signal transduction"/>
    <property type="evidence" value="ECO:0007669"/>
    <property type="project" value="UniProtKB-KW"/>
</dbReference>
<keyword evidence="4" id="KW-0812">Transmembrane</keyword>
<accession>A0A8J7Q0B1</accession>
<dbReference type="PANTHER" id="PTHR32089:SF112">
    <property type="entry name" value="LYSOZYME-LIKE PROTEIN-RELATED"/>
    <property type="match status" value="1"/>
</dbReference>